<name>A0A2H0REJ6_9BACT</name>
<sequence length="61" mass="6678">MILDKIVIILRDIIELGGVIVSWININIVGIIADIVKPAGLFIIKILEVAIDGIRMIISKV</sequence>
<proteinExistence type="predicted"/>
<comment type="caution">
    <text evidence="2">The sequence shown here is derived from an EMBL/GenBank/DDBJ whole genome shotgun (WGS) entry which is preliminary data.</text>
</comment>
<keyword evidence="1" id="KW-0812">Transmembrane</keyword>
<feature type="transmembrane region" description="Helical" evidence="1">
    <location>
        <begin position="12"/>
        <end position="33"/>
    </location>
</feature>
<organism evidence="2 3">
    <name type="scientific">Candidatus Wolfebacteria bacterium CG10_big_fil_rev_8_21_14_0_10_31_9</name>
    <dbReference type="NCBI Taxonomy" id="1975070"/>
    <lineage>
        <taxon>Bacteria</taxon>
        <taxon>Candidatus Wolfeibacteriota</taxon>
    </lineage>
</organism>
<gene>
    <name evidence="2" type="ORF">COV23_00960</name>
</gene>
<evidence type="ECO:0000256" key="1">
    <source>
        <dbReference type="SAM" id="Phobius"/>
    </source>
</evidence>
<dbReference type="AlphaFoldDB" id="A0A2H0REJ6"/>
<accession>A0A2H0REJ6</accession>
<keyword evidence="1" id="KW-1133">Transmembrane helix</keyword>
<dbReference type="Proteomes" id="UP000231602">
    <property type="component" value="Unassembled WGS sequence"/>
</dbReference>
<evidence type="ECO:0000313" key="3">
    <source>
        <dbReference type="Proteomes" id="UP000231602"/>
    </source>
</evidence>
<reference evidence="2 3" key="1">
    <citation type="submission" date="2017-09" db="EMBL/GenBank/DDBJ databases">
        <title>Depth-based differentiation of microbial function through sediment-hosted aquifers and enrichment of novel symbionts in the deep terrestrial subsurface.</title>
        <authorList>
            <person name="Probst A.J."/>
            <person name="Ladd B."/>
            <person name="Jarett J.K."/>
            <person name="Geller-Mcgrath D.E."/>
            <person name="Sieber C.M."/>
            <person name="Emerson J.B."/>
            <person name="Anantharaman K."/>
            <person name="Thomas B.C."/>
            <person name="Malmstrom R."/>
            <person name="Stieglmeier M."/>
            <person name="Klingl A."/>
            <person name="Woyke T."/>
            <person name="Ryan C.M."/>
            <person name="Banfield J.F."/>
        </authorList>
    </citation>
    <scope>NUCLEOTIDE SEQUENCE [LARGE SCALE GENOMIC DNA]</scope>
    <source>
        <strain evidence="2">CG10_big_fil_rev_8_21_14_0_10_31_9</strain>
    </source>
</reference>
<keyword evidence="1" id="KW-0472">Membrane</keyword>
<evidence type="ECO:0000313" key="2">
    <source>
        <dbReference type="EMBL" id="PIR44215.1"/>
    </source>
</evidence>
<protein>
    <submittedName>
        <fullName evidence="2">Uncharacterized protein</fullName>
    </submittedName>
</protein>
<dbReference type="EMBL" id="PCXV01000017">
    <property type="protein sequence ID" value="PIR44215.1"/>
    <property type="molecule type" value="Genomic_DNA"/>
</dbReference>